<dbReference type="SUPFAM" id="SSF53335">
    <property type="entry name" value="S-adenosyl-L-methionine-dependent methyltransferases"/>
    <property type="match status" value="1"/>
</dbReference>
<evidence type="ECO:0000256" key="2">
    <source>
        <dbReference type="SAM" id="MobiDB-lite"/>
    </source>
</evidence>
<sequence>MEFLSGFASARAPLTAYQVEPHPQSQRANRPTRSNSTSGAQQAKRRSRVSGHIRTSSASTTSSSHTRAEIQAQPVFDNHPNANANEAQTQAQAQALANPDADPDSALTPTPTPTPTYTTSSTTASTSSFLPSSATAAGRVEHRIPRRDLHRERMPASTRYYNQNKQLPATPRLDTFDVAIRFLSAPGSTSEPASARTPASASATAPTAWGGNAADRRTLQHAAMAVDPVAVASSRAAANATAASRSESVSSISGATTVSNRTMLSSEPPSSAEFAAQQLRPFVVRNGRTYISDQTLPYPLPVDLEELHRQSLRTLLLIQLFGGPICSPAFASKPPKRVLEVGCGSGFWSMMCYRHYESQGQQSDISFTGIDIAPIAPGASGSGTIISGSGNRASASSAAGVASADGRPAAGGMNWRFVQHDLRRLPWPFQDGEFDLVMVKDMSLATTTVMQQTLIDEYLRILTPGGTIEMWESDHTLRMLRPHVPEPPVPLGANVSSDDESNSSSSENEQKEIANLGAYVMTANTPLSAPLNNFLVEYNGWVLRALEKNSLSPVPCTVIGPLLVQEAEILTGVESRRLAVPLSEVRWEREGVGGVVTKDGKSYIETKGRRGGKEGVAAGKALEPGAAALRRTALLTVVQMIQSLEHVLREVSGKSQDEWDAWLGKMMIDLVRENGTSWGECLEVGAWWARKRVPA</sequence>
<dbReference type="EMBL" id="JAULSO010000003">
    <property type="protein sequence ID" value="KAK3685380.1"/>
    <property type="molecule type" value="Genomic_DNA"/>
</dbReference>
<keyword evidence="5" id="KW-1185">Reference proteome</keyword>
<dbReference type="Proteomes" id="UP001270362">
    <property type="component" value="Unassembled WGS sequence"/>
</dbReference>
<feature type="compositionally biased region" description="Low complexity" evidence="2">
    <location>
        <begin position="188"/>
        <end position="208"/>
    </location>
</feature>
<evidence type="ECO:0000313" key="5">
    <source>
        <dbReference type="Proteomes" id="UP001270362"/>
    </source>
</evidence>
<evidence type="ECO:0000313" key="4">
    <source>
        <dbReference type="EMBL" id="KAK3685380.1"/>
    </source>
</evidence>
<proteinExistence type="inferred from homology"/>
<dbReference type="InterPro" id="IPR029063">
    <property type="entry name" value="SAM-dependent_MTases_sf"/>
</dbReference>
<feature type="compositionally biased region" description="Low complexity" evidence="2">
    <location>
        <begin position="87"/>
        <end position="137"/>
    </location>
</feature>
<feature type="compositionally biased region" description="Polar residues" evidence="2">
    <location>
        <begin position="23"/>
        <end position="41"/>
    </location>
</feature>
<name>A0AAE0X5S9_9PEZI</name>
<dbReference type="Gene3D" id="3.40.50.150">
    <property type="entry name" value="Vaccinia Virus protein VP39"/>
    <property type="match status" value="1"/>
</dbReference>
<feature type="region of interest" description="Disordered" evidence="2">
    <location>
        <begin position="186"/>
        <end position="211"/>
    </location>
</feature>
<reference evidence="4" key="2">
    <citation type="submission" date="2023-06" db="EMBL/GenBank/DDBJ databases">
        <authorList>
            <consortium name="Lawrence Berkeley National Laboratory"/>
            <person name="Haridas S."/>
            <person name="Hensen N."/>
            <person name="Bonometti L."/>
            <person name="Westerberg I."/>
            <person name="Brannstrom I.O."/>
            <person name="Guillou S."/>
            <person name="Cros-Aarteil S."/>
            <person name="Calhoun S."/>
            <person name="Kuo A."/>
            <person name="Mondo S."/>
            <person name="Pangilinan J."/>
            <person name="Riley R."/>
            <person name="Labutti K."/>
            <person name="Andreopoulos B."/>
            <person name="Lipzen A."/>
            <person name="Chen C."/>
            <person name="Yanf M."/>
            <person name="Daum C."/>
            <person name="Ng V."/>
            <person name="Clum A."/>
            <person name="Steindorff A."/>
            <person name="Ohm R."/>
            <person name="Martin F."/>
            <person name="Silar P."/>
            <person name="Natvig D."/>
            <person name="Lalanne C."/>
            <person name="Gautier V."/>
            <person name="Ament-Velasquez S.L."/>
            <person name="Kruys A."/>
            <person name="Hutchinson M.I."/>
            <person name="Powell A.J."/>
            <person name="Barry K."/>
            <person name="Miller A.N."/>
            <person name="Grigoriev I.V."/>
            <person name="Debuchy R."/>
            <person name="Gladieux P."/>
            <person name="Thoren M.H."/>
            <person name="Johannesson H."/>
        </authorList>
    </citation>
    <scope>NUCLEOTIDE SEQUENCE</scope>
    <source>
        <strain evidence="4">CBS 314.62</strain>
    </source>
</reference>
<reference evidence="4" key="1">
    <citation type="journal article" date="2023" name="Mol. Phylogenet. Evol.">
        <title>Genome-scale phylogeny and comparative genomics of the fungal order Sordariales.</title>
        <authorList>
            <person name="Hensen N."/>
            <person name="Bonometti L."/>
            <person name="Westerberg I."/>
            <person name="Brannstrom I.O."/>
            <person name="Guillou S."/>
            <person name="Cros-Aarteil S."/>
            <person name="Calhoun S."/>
            <person name="Haridas S."/>
            <person name="Kuo A."/>
            <person name="Mondo S."/>
            <person name="Pangilinan J."/>
            <person name="Riley R."/>
            <person name="LaButti K."/>
            <person name="Andreopoulos B."/>
            <person name="Lipzen A."/>
            <person name="Chen C."/>
            <person name="Yan M."/>
            <person name="Daum C."/>
            <person name="Ng V."/>
            <person name="Clum A."/>
            <person name="Steindorff A."/>
            <person name="Ohm R.A."/>
            <person name="Martin F."/>
            <person name="Silar P."/>
            <person name="Natvig D.O."/>
            <person name="Lalanne C."/>
            <person name="Gautier V."/>
            <person name="Ament-Velasquez S.L."/>
            <person name="Kruys A."/>
            <person name="Hutchinson M.I."/>
            <person name="Powell A.J."/>
            <person name="Barry K."/>
            <person name="Miller A.N."/>
            <person name="Grigoriev I.V."/>
            <person name="Debuchy R."/>
            <person name="Gladieux P."/>
            <person name="Hiltunen Thoren M."/>
            <person name="Johannesson H."/>
        </authorList>
    </citation>
    <scope>NUCLEOTIDE SEQUENCE</scope>
    <source>
        <strain evidence="4">CBS 314.62</strain>
    </source>
</reference>
<comment type="similarity">
    <text evidence="1">Belongs to the methyltransferase superfamily. LaeA methyltransferase family.</text>
</comment>
<evidence type="ECO:0000256" key="1">
    <source>
        <dbReference type="ARBA" id="ARBA00038158"/>
    </source>
</evidence>
<dbReference type="PANTHER" id="PTHR43591">
    <property type="entry name" value="METHYLTRANSFERASE"/>
    <property type="match status" value="1"/>
</dbReference>
<gene>
    <name evidence="4" type="ORF">B0T22DRAFT_382282</name>
</gene>
<accession>A0AAE0X5S9</accession>
<organism evidence="4 5">
    <name type="scientific">Podospora appendiculata</name>
    <dbReference type="NCBI Taxonomy" id="314037"/>
    <lineage>
        <taxon>Eukaryota</taxon>
        <taxon>Fungi</taxon>
        <taxon>Dikarya</taxon>
        <taxon>Ascomycota</taxon>
        <taxon>Pezizomycotina</taxon>
        <taxon>Sordariomycetes</taxon>
        <taxon>Sordariomycetidae</taxon>
        <taxon>Sordariales</taxon>
        <taxon>Podosporaceae</taxon>
        <taxon>Podospora</taxon>
    </lineage>
</organism>
<dbReference type="InterPro" id="IPR041698">
    <property type="entry name" value="Methyltransf_25"/>
</dbReference>
<feature type="domain" description="Methyltransferase" evidence="3">
    <location>
        <begin position="397"/>
        <end position="466"/>
    </location>
</feature>
<comment type="caution">
    <text evidence="4">The sequence shown here is derived from an EMBL/GenBank/DDBJ whole genome shotgun (WGS) entry which is preliminary data.</text>
</comment>
<feature type="region of interest" description="Disordered" evidence="2">
    <location>
        <begin position="483"/>
        <end position="510"/>
    </location>
</feature>
<protein>
    <recommendedName>
        <fullName evidence="3">Methyltransferase domain-containing protein</fullName>
    </recommendedName>
</protein>
<feature type="compositionally biased region" description="Low complexity" evidence="2">
    <location>
        <begin position="55"/>
        <end position="65"/>
    </location>
</feature>
<feature type="region of interest" description="Disordered" evidence="2">
    <location>
        <begin position="87"/>
        <end position="138"/>
    </location>
</feature>
<evidence type="ECO:0000259" key="3">
    <source>
        <dbReference type="Pfam" id="PF13649"/>
    </source>
</evidence>
<dbReference type="AlphaFoldDB" id="A0AAE0X5S9"/>
<dbReference type="PANTHER" id="PTHR43591:SF50">
    <property type="entry name" value="METHYLTRANSFERASE DOMAIN-CONTAINING PROTEIN-RELATED"/>
    <property type="match status" value="1"/>
</dbReference>
<dbReference type="Pfam" id="PF13649">
    <property type="entry name" value="Methyltransf_25"/>
    <property type="match status" value="1"/>
</dbReference>
<feature type="region of interest" description="Disordered" evidence="2">
    <location>
        <begin position="1"/>
        <end position="67"/>
    </location>
</feature>